<dbReference type="GO" id="GO:0051287">
    <property type="term" value="F:NAD binding"/>
    <property type="evidence" value="ECO:0007669"/>
    <property type="project" value="InterPro"/>
</dbReference>
<dbReference type="GO" id="GO:0016616">
    <property type="term" value="F:oxidoreductase activity, acting on the CH-OH group of donors, NAD or NADP as acceptor"/>
    <property type="evidence" value="ECO:0007669"/>
    <property type="project" value="InterPro"/>
</dbReference>
<dbReference type="InterPro" id="IPR036220">
    <property type="entry name" value="UDP-Glc/GDP-Man_DH_C_sf"/>
</dbReference>
<dbReference type="Gene3D" id="3.40.50.720">
    <property type="entry name" value="NAD(P)-binding Rossmann-like Domain"/>
    <property type="match status" value="2"/>
</dbReference>
<keyword evidence="2" id="KW-0560">Oxidoreductase</keyword>
<dbReference type="SUPFAM" id="SSF48179">
    <property type="entry name" value="6-phosphogluconate dehydrogenase C-terminal domain-like"/>
    <property type="match status" value="1"/>
</dbReference>
<evidence type="ECO:0000256" key="3">
    <source>
        <dbReference type="ARBA" id="ARBA00023027"/>
    </source>
</evidence>
<dbReference type="PANTHER" id="PTHR43491">
    <property type="entry name" value="UDP-N-ACETYL-D-MANNOSAMINE DEHYDROGENASE"/>
    <property type="match status" value="1"/>
</dbReference>
<dbReference type="GO" id="GO:0016628">
    <property type="term" value="F:oxidoreductase activity, acting on the CH-CH group of donors, NAD or NADP as acceptor"/>
    <property type="evidence" value="ECO:0007669"/>
    <property type="project" value="InterPro"/>
</dbReference>
<name>A0A6J6JYE6_9ZZZZ</name>
<protein>
    <submittedName>
        <fullName evidence="5">Unannotated protein</fullName>
    </submittedName>
</protein>
<accession>A0A6J6JYE6</accession>
<keyword evidence="3" id="KW-0520">NAD</keyword>
<evidence type="ECO:0000259" key="4">
    <source>
        <dbReference type="SMART" id="SM00984"/>
    </source>
</evidence>
<sequence>MQIAVVALGKIGLPLAVQFAEKGHSVIGCDVNAHTVELVNTGKEPFPGETHLQEKLSVVVTDGTLVATTDTASAVAKADAVVIVVPLFVDAEGVPDFGWMDAATRDVASGLRKGALVSYETTLPVGTTRNRFAKMLEEGSGLKAGVDFHLAFSPERVFTGRVFEDLRRYPKLVGGLTEACGKAAEDFYSAVLDFDERPDLPRPNGVWNLGNPEASEMAKLAETTYRDVNIGLANQFALFAQQNDIDVYAVIDACNSQPFSHIHRPGIAVGGHCIPIYPRMYLWNDPSATVVRAAREANAQMPVHSVSRLEEVFGSVAGKKVVVLGAAYRGGVKETAFSGVFPTVDDLKRRGASVVVHDPMYTDDELRHEGFEPFHFGESADAAILQADHAEYVHLTKSDLPGVTVLLDGRNHVKSAQDIKIVSLGR</sequence>
<evidence type="ECO:0000256" key="1">
    <source>
        <dbReference type="ARBA" id="ARBA00006601"/>
    </source>
</evidence>
<gene>
    <name evidence="5" type="ORF">UFOPK2169_00175</name>
</gene>
<dbReference type="SUPFAM" id="SSF52413">
    <property type="entry name" value="UDP-glucose/GDP-mannose dehydrogenase C-terminal domain"/>
    <property type="match status" value="1"/>
</dbReference>
<dbReference type="InterPro" id="IPR017476">
    <property type="entry name" value="UDP-Glc/GDP-Man"/>
</dbReference>
<dbReference type="InterPro" id="IPR036291">
    <property type="entry name" value="NAD(P)-bd_dom_sf"/>
</dbReference>
<evidence type="ECO:0000313" key="5">
    <source>
        <dbReference type="EMBL" id="CAB4642076.1"/>
    </source>
</evidence>
<dbReference type="SMART" id="SM00984">
    <property type="entry name" value="UDPG_MGDP_dh_C"/>
    <property type="match status" value="1"/>
</dbReference>
<comment type="similarity">
    <text evidence="1">Belongs to the UDP-glucose/GDP-mannose dehydrogenase family.</text>
</comment>
<dbReference type="InterPro" id="IPR028359">
    <property type="entry name" value="UDP_ManNAc/GlcNAc_DH"/>
</dbReference>
<dbReference type="SUPFAM" id="SSF51735">
    <property type="entry name" value="NAD(P)-binding Rossmann-fold domains"/>
    <property type="match status" value="1"/>
</dbReference>
<evidence type="ECO:0000256" key="2">
    <source>
        <dbReference type="ARBA" id="ARBA00023002"/>
    </source>
</evidence>
<dbReference type="NCBIfam" id="TIGR03026">
    <property type="entry name" value="NDP-sugDHase"/>
    <property type="match status" value="1"/>
</dbReference>
<dbReference type="AlphaFoldDB" id="A0A6J6JYE6"/>
<dbReference type="GO" id="GO:0000271">
    <property type="term" value="P:polysaccharide biosynthetic process"/>
    <property type="evidence" value="ECO:0007669"/>
    <property type="project" value="InterPro"/>
</dbReference>
<dbReference type="InterPro" id="IPR014027">
    <property type="entry name" value="UDP-Glc/GDP-Man_DH_C"/>
</dbReference>
<dbReference type="EMBL" id="CAEZWE010000003">
    <property type="protein sequence ID" value="CAB4642076.1"/>
    <property type="molecule type" value="Genomic_DNA"/>
</dbReference>
<dbReference type="InterPro" id="IPR001732">
    <property type="entry name" value="UDP-Glc/GDP-Man_DH_N"/>
</dbReference>
<dbReference type="Pfam" id="PF00984">
    <property type="entry name" value="UDPG_MGDP_dh"/>
    <property type="match status" value="1"/>
</dbReference>
<dbReference type="PIRSF" id="PIRSF000124">
    <property type="entry name" value="UDPglc_GDPman_dh"/>
    <property type="match status" value="1"/>
</dbReference>
<dbReference type="Pfam" id="PF03720">
    <property type="entry name" value="UDPG_MGDP_dh_C"/>
    <property type="match status" value="1"/>
</dbReference>
<dbReference type="InterPro" id="IPR014026">
    <property type="entry name" value="UDP-Glc/GDP-Man_DH_dimer"/>
</dbReference>
<feature type="domain" description="UDP-glucose/GDP-mannose dehydrogenase C-terminal" evidence="4">
    <location>
        <begin position="322"/>
        <end position="415"/>
    </location>
</feature>
<proteinExistence type="inferred from homology"/>
<organism evidence="5">
    <name type="scientific">freshwater metagenome</name>
    <dbReference type="NCBI Taxonomy" id="449393"/>
    <lineage>
        <taxon>unclassified sequences</taxon>
        <taxon>metagenomes</taxon>
        <taxon>ecological metagenomes</taxon>
    </lineage>
</organism>
<reference evidence="5" key="1">
    <citation type="submission" date="2020-05" db="EMBL/GenBank/DDBJ databases">
        <authorList>
            <person name="Chiriac C."/>
            <person name="Salcher M."/>
            <person name="Ghai R."/>
            <person name="Kavagutti S V."/>
        </authorList>
    </citation>
    <scope>NUCLEOTIDE SEQUENCE</scope>
</reference>
<dbReference type="PIRSF" id="PIRSF500136">
    <property type="entry name" value="UDP_ManNAc_DH"/>
    <property type="match status" value="1"/>
</dbReference>
<dbReference type="Pfam" id="PF03721">
    <property type="entry name" value="UDPG_MGDP_dh_N"/>
    <property type="match status" value="1"/>
</dbReference>
<dbReference type="InterPro" id="IPR008927">
    <property type="entry name" value="6-PGluconate_DH-like_C_sf"/>
</dbReference>
<dbReference type="PANTHER" id="PTHR43491:SF2">
    <property type="entry name" value="UDP-N-ACETYL-D-MANNOSAMINE DEHYDROGENASE"/>
    <property type="match status" value="1"/>
</dbReference>